<comment type="caution">
    <text evidence="5">The sequence shown here is derived from an EMBL/GenBank/DDBJ whole genome shotgun (WGS) entry which is preliminary data.</text>
</comment>
<protein>
    <submittedName>
        <fullName evidence="5">Uncharacterized protein</fullName>
    </submittedName>
</protein>
<sequence length="249" mass="27686">MNEPAKCVVGHYTGPRWYSVLPAGRCNIVLSSTELNLCKNGFFFGKRYEPTDAASDASAAPPPPLAEKCEYQAEDSKDGGWDNDLICQFGAGGGALYWTQMVSRLMDLIVNSLNSNKEVFLLELIRRINYGCINLDMSTYLAVIKLLQQCLLSKEVNVRFDGSICTGITIFCAHCSDTGTVVTWQDNKDAGGDDDLIGQFGVGFYSAFLVSFRPSFLFTEFESLPCLYFFFPIFMMPKVLHIQSIFRGS</sequence>
<evidence type="ECO:0000256" key="1">
    <source>
        <dbReference type="ARBA" id="ARBA00008239"/>
    </source>
</evidence>
<reference evidence="5" key="1">
    <citation type="journal article" date="2023" name="Plant J.">
        <title>Genome sequences and population genomics provide insights into the demographic history, inbreeding, and mutation load of two 'living fossil' tree species of Dipteronia.</title>
        <authorList>
            <person name="Feng Y."/>
            <person name="Comes H.P."/>
            <person name="Chen J."/>
            <person name="Zhu S."/>
            <person name="Lu R."/>
            <person name="Zhang X."/>
            <person name="Li P."/>
            <person name="Qiu J."/>
            <person name="Olsen K.M."/>
            <person name="Qiu Y."/>
        </authorList>
    </citation>
    <scope>NUCLEOTIDE SEQUENCE</scope>
    <source>
        <strain evidence="5">NBL</strain>
    </source>
</reference>
<evidence type="ECO:0000256" key="2">
    <source>
        <dbReference type="ARBA" id="ARBA00022741"/>
    </source>
</evidence>
<comment type="similarity">
    <text evidence="1">Belongs to the heat shock protein 90 family.</text>
</comment>
<evidence type="ECO:0000256" key="3">
    <source>
        <dbReference type="ARBA" id="ARBA00022840"/>
    </source>
</evidence>
<gene>
    <name evidence="5" type="ORF">Dsin_015627</name>
</gene>
<keyword evidence="4" id="KW-0143">Chaperone</keyword>
<proteinExistence type="inferred from homology"/>
<dbReference type="GO" id="GO:0140662">
    <property type="term" value="F:ATP-dependent protein folding chaperone"/>
    <property type="evidence" value="ECO:0007669"/>
    <property type="project" value="InterPro"/>
</dbReference>
<keyword evidence="3" id="KW-0067">ATP-binding</keyword>
<dbReference type="InterPro" id="IPR036890">
    <property type="entry name" value="HATPase_C_sf"/>
</dbReference>
<dbReference type="InterPro" id="IPR001404">
    <property type="entry name" value="Hsp90_fam"/>
</dbReference>
<dbReference type="GO" id="GO:0016887">
    <property type="term" value="F:ATP hydrolysis activity"/>
    <property type="evidence" value="ECO:0007669"/>
    <property type="project" value="InterPro"/>
</dbReference>
<evidence type="ECO:0000256" key="4">
    <source>
        <dbReference type="ARBA" id="ARBA00023186"/>
    </source>
</evidence>
<accession>A0AAE0E4R1</accession>
<name>A0AAE0E4R1_9ROSI</name>
<dbReference type="GO" id="GO:0005524">
    <property type="term" value="F:ATP binding"/>
    <property type="evidence" value="ECO:0007669"/>
    <property type="project" value="UniProtKB-KW"/>
</dbReference>
<evidence type="ECO:0000313" key="6">
    <source>
        <dbReference type="Proteomes" id="UP001281410"/>
    </source>
</evidence>
<dbReference type="PRINTS" id="PR00775">
    <property type="entry name" value="HEATSHOCK90"/>
</dbReference>
<evidence type="ECO:0000313" key="5">
    <source>
        <dbReference type="EMBL" id="KAK3210921.1"/>
    </source>
</evidence>
<dbReference type="InterPro" id="IPR020575">
    <property type="entry name" value="Hsp90_N"/>
</dbReference>
<organism evidence="5 6">
    <name type="scientific">Dipteronia sinensis</name>
    <dbReference type="NCBI Taxonomy" id="43782"/>
    <lineage>
        <taxon>Eukaryota</taxon>
        <taxon>Viridiplantae</taxon>
        <taxon>Streptophyta</taxon>
        <taxon>Embryophyta</taxon>
        <taxon>Tracheophyta</taxon>
        <taxon>Spermatophyta</taxon>
        <taxon>Magnoliopsida</taxon>
        <taxon>eudicotyledons</taxon>
        <taxon>Gunneridae</taxon>
        <taxon>Pentapetalae</taxon>
        <taxon>rosids</taxon>
        <taxon>malvids</taxon>
        <taxon>Sapindales</taxon>
        <taxon>Sapindaceae</taxon>
        <taxon>Hippocastanoideae</taxon>
        <taxon>Acereae</taxon>
        <taxon>Dipteronia</taxon>
    </lineage>
</organism>
<dbReference type="Gene3D" id="3.30.565.10">
    <property type="entry name" value="Histidine kinase-like ATPase, C-terminal domain"/>
    <property type="match status" value="1"/>
</dbReference>
<dbReference type="AlphaFoldDB" id="A0AAE0E4R1"/>
<dbReference type="GO" id="GO:0051082">
    <property type="term" value="F:unfolded protein binding"/>
    <property type="evidence" value="ECO:0007669"/>
    <property type="project" value="InterPro"/>
</dbReference>
<dbReference type="PANTHER" id="PTHR11528">
    <property type="entry name" value="HEAT SHOCK PROTEIN 90 FAMILY MEMBER"/>
    <property type="match status" value="1"/>
</dbReference>
<keyword evidence="6" id="KW-1185">Reference proteome</keyword>
<dbReference type="Proteomes" id="UP001281410">
    <property type="component" value="Unassembled WGS sequence"/>
</dbReference>
<dbReference type="EMBL" id="JANJYJ010000005">
    <property type="protein sequence ID" value="KAK3210921.1"/>
    <property type="molecule type" value="Genomic_DNA"/>
</dbReference>
<keyword evidence="2" id="KW-0547">Nucleotide-binding</keyword>